<evidence type="ECO:0000256" key="2">
    <source>
        <dbReference type="ARBA" id="ARBA00005581"/>
    </source>
</evidence>
<organism evidence="7 8">
    <name type="scientific">Capsella rubella</name>
    <dbReference type="NCBI Taxonomy" id="81985"/>
    <lineage>
        <taxon>Eukaryota</taxon>
        <taxon>Viridiplantae</taxon>
        <taxon>Streptophyta</taxon>
        <taxon>Embryophyta</taxon>
        <taxon>Tracheophyta</taxon>
        <taxon>Spermatophyta</taxon>
        <taxon>Magnoliopsida</taxon>
        <taxon>eudicotyledons</taxon>
        <taxon>Gunneridae</taxon>
        <taxon>Pentapetalae</taxon>
        <taxon>rosids</taxon>
        <taxon>malvids</taxon>
        <taxon>Brassicales</taxon>
        <taxon>Brassicaceae</taxon>
        <taxon>Camelineae</taxon>
        <taxon>Capsella</taxon>
    </lineage>
</organism>
<proteinExistence type="inferred from homology"/>
<evidence type="ECO:0000256" key="1">
    <source>
        <dbReference type="ARBA" id="ARBA00004613"/>
    </source>
</evidence>
<reference evidence="8" key="1">
    <citation type="journal article" date="2013" name="Nat. Genet.">
        <title>The Capsella rubella genome and the genomic consequences of rapid mating system evolution.</title>
        <authorList>
            <person name="Slotte T."/>
            <person name="Hazzouri K.M."/>
            <person name="Agren J.A."/>
            <person name="Koenig D."/>
            <person name="Maumus F."/>
            <person name="Guo Y.L."/>
            <person name="Steige K."/>
            <person name="Platts A.E."/>
            <person name="Escobar J.S."/>
            <person name="Newman L.K."/>
            <person name="Wang W."/>
            <person name="Mandakova T."/>
            <person name="Vello E."/>
            <person name="Smith L.M."/>
            <person name="Henz S.R."/>
            <person name="Steffen J."/>
            <person name="Takuno S."/>
            <person name="Brandvain Y."/>
            <person name="Coop G."/>
            <person name="Andolfatto P."/>
            <person name="Hu T.T."/>
            <person name="Blanchette M."/>
            <person name="Clark R.M."/>
            <person name="Quesneville H."/>
            <person name="Nordborg M."/>
            <person name="Gaut B.S."/>
            <person name="Lysak M.A."/>
            <person name="Jenkins J."/>
            <person name="Grimwood J."/>
            <person name="Chapman J."/>
            <person name="Prochnik S."/>
            <person name="Shu S."/>
            <person name="Rokhsar D."/>
            <person name="Schmutz J."/>
            <person name="Weigel D."/>
            <person name="Wright S.I."/>
        </authorList>
    </citation>
    <scope>NUCLEOTIDE SEQUENCE [LARGE SCALE GENOMIC DNA]</scope>
    <source>
        <strain evidence="8">cv. Monte Gargano</strain>
    </source>
</reference>
<evidence type="ECO:0000313" key="7">
    <source>
        <dbReference type="EMBL" id="EOA32264.1"/>
    </source>
</evidence>
<evidence type="ECO:0000256" key="5">
    <source>
        <dbReference type="ARBA" id="ARBA00022729"/>
    </source>
</evidence>
<accession>R0HR48</accession>
<protein>
    <recommendedName>
        <fullName evidence="6">S-protein homolog</fullName>
    </recommendedName>
</protein>
<dbReference type="Proteomes" id="UP000029121">
    <property type="component" value="Unassembled WGS sequence"/>
</dbReference>
<dbReference type="GO" id="GO:0060320">
    <property type="term" value="P:rejection of self pollen"/>
    <property type="evidence" value="ECO:0007669"/>
    <property type="project" value="UniProtKB-KW"/>
</dbReference>
<feature type="chain" id="PRO_5025091273" description="S-protein homolog" evidence="6">
    <location>
        <begin position="21"/>
        <end position="143"/>
    </location>
</feature>
<name>R0HR48_9BRAS</name>
<keyword evidence="3 6" id="KW-0713">Self-incompatibility</keyword>
<dbReference type="Pfam" id="PF05938">
    <property type="entry name" value="Self-incomp_S1"/>
    <property type="match status" value="1"/>
</dbReference>
<evidence type="ECO:0000256" key="3">
    <source>
        <dbReference type="ARBA" id="ARBA00022471"/>
    </source>
</evidence>
<comment type="subcellular location">
    <subcellularLocation>
        <location evidence="1 6">Secreted</location>
    </subcellularLocation>
</comment>
<keyword evidence="4 6" id="KW-0964">Secreted</keyword>
<evidence type="ECO:0000256" key="4">
    <source>
        <dbReference type="ARBA" id="ARBA00022525"/>
    </source>
</evidence>
<dbReference type="EMBL" id="KB870807">
    <property type="protein sequence ID" value="EOA32264.1"/>
    <property type="molecule type" value="Genomic_DNA"/>
</dbReference>
<dbReference type="AlphaFoldDB" id="R0HR48"/>
<gene>
    <name evidence="7" type="ORF">CARUB_v10015524mg</name>
</gene>
<evidence type="ECO:0000313" key="8">
    <source>
        <dbReference type="Proteomes" id="UP000029121"/>
    </source>
</evidence>
<dbReference type="GO" id="GO:0005576">
    <property type="term" value="C:extracellular region"/>
    <property type="evidence" value="ECO:0007669"/>
    <property type="project" value="UniProtKB-SubCell"/>
</dbReference>
<keyword evidence="5 6" id="KW-0732">Signal</keyword>
<comment type="similarity">
    <text evidence="2 6">Belongs to the plant self-incompatibility (S1) protein family.</text>
</comment>
<dbReference type="InterPro" id="IPR010264">
    <property type="entry name" value="Self-incomp_S1"/>
</dbReference>
<dbReference type="STRING" id="81985.R0HR48"/>
<dbReference type="PANTHER" id="PTHR31232">
    <property type="match status" value="1"/>
</dbReference>
<dbReference type="PANTHER" id="PTHR31232:SF39">
    <property type="entry name" value="S-PROTEIN HOMOLOG-RELATED"/>
    <property type="match status" value="1"/>
</dbReference>
<evidence type="ECO:0000256" key="6">
    <source>
        <dbReference type="RuleBase" id="RU367044"/>
    </source>
</evidence>
<keyword evidence="8" id="KW-1185">Reference proteome</keyword>
<sequence>MNHLIPLVFVISLCVGSNNAGLFFAKNQMYFKNSFTKNSDLLTVHCKSEKDDLGIHILHHFYIYDFKFGDELFGGTKFVCMLTHEGVGFKYSRTFTAYMQSPYFMRFGVKYFWDARDDGIYLADDTHTSKLRFGWNVTILQTY</sequence>
<feature type="signal peptide" evidence="6">
    <location>
        <begin position="1"/>
        <end position="20"/>
    </location>
</feature>